<dbReference type="PROSITE" id="PS00356">
    <property type="entry name" value="HTH_LACI_1"/>
    <property type="match status" value="1"/>
</dbReference>
<dbReference type="InterPro" id="IPR010982">
    <property type="entry name" value="Lambda_DNA-bd_dom_sf"/>
</dbReference>
<proteinExistence type="predicted"/>
<keyword evidence="1" id="KW-0805">Transcription regulation</keyword>
<evidence type="ECO:0000313" key="6">
    <source>
        <dbReference type="Proteomes" id="UP000233276"/>
    </source>
</evidence>
<dbReference type="SUPFAM" id="SSF47413">
    <property type="entry name" value="lambda repressor-like DNA-binding domains"/>
    <property type="match status" value="1"/>
</dbReference>
<reference evidence="5 6" key="1">
    <citation type="submission" date="2017-12" db="EMBL/GenBank/DDBJ databases">
        <title>Isolation and characterization of estrogens degradatiion strain Microbacterium hominis SJTG1.</title>
        <authorList>
            <person name="Xiong W."/>
            <person name="Yin C."/>
            <person name="Zheng D."/>
            <person name="Liang R."/>
        </authorList>
    </citation>
    <scope>NUCLEOTIDE SEQUENCE [LARGE SCALE GENOMIC DNA]</scope>
    <source>
        <strain evidence="5 6">SJTG1</strain>
    </source>
</reference>
<gene>
    <name evidence="5" type="ORF">CXR34_01565</name>
</gene>
<dbReference type="InterPro" id="IPR001761">
    <property type="entry name" value="Peripla_BP/Lac1_sug-bd_dom"/>
</dbReference>
<dbReference type="GO" id="GO:0003700">
    <property type="term" value="F:DNA-binding transcription factor activity"/>
    <property type="evidence" value="ECO:0007669"/>
    <property type="project" value="TreeGrafter"/>
</dbReference>
<evidence type="ECO:0000256" key="3">
    <source>
        <dbReference type="ARBA" id="ARBA00023163"/>
    </source>
</evidence>
<evidence type="ECO:0000313" key="5">
    <source>
        <dbReference type="EMBL" id="AUG28276.1"/>
    </source>
</evidence>
<dbReference type="EMBL" id="CP025299">
    <property type="protein sequence ID" value="AUG28276.1"/>
    <property type="molecule type" value="Genomic_DNA"/>
</dbReference>
<dbReference type="CDD" id="cd01392">
    <property type="entry name" value="HTH_LacI"/>
    <property type="match status" value="1"/>
</dbReference>
<protein>
    <submittedName>
        <fullName evidence="5">LacI family transcriptional regulator</fullName>
    </submittedName>
</protein>
<dbReference type="PANTHER" id="PTHR30146:SF138">
    <property type="entry name" value="TRANSCRIPTIONAL REGULATORY PROTEIN"/>
    <property type="match status" value="1"/>
</dbReference>
<evidence type="ECO:0000256" key="1">
    <source>
        <dbReference type="ARBA" id="ARBA00023015"/>
    </source>
</evidence>
<sequence>MAASRPATSPSAPSPGTATILDVAALAGVSRTTVSRVLNHPDLVPADTIARVEGAIDELGFRPSSRARGLRTGRFDTIALLVGDASQPFQSAVAKAVARAAEARGLNVLLCDLDHSEERLITFLRQLPRQGVDGIVISTGDDVSRSRAGAVIAETRAGGTPIVISGRLPEDDLFGVGVDFTSIADAATTRLIENGSRRPILLIGDADTYVGARWAAGYRAAVERAGLDAVVLQTQYSDATSTQLVLRELSASTPADGIIAGTVPLALSAVRAAHHCGRLVPDDLAIIACEQVGLAELVTPAVSTIGVTAEASGEALVEHLSQLIAGRNPPHATLPYVLSERQTTRHPAEGETR</sequence>
<dbReference type="PANTHER" id="PTHR30146">
    <property type="entry name" value="LACI-RELATED TRANSCRIPTIONAL REPRESSOR"/>
    <property type="match status" value="1"/>
</dbReference>
<dbReference type="Pfam" id="PF00532">
    <property type="entry name" value="Peripla_BP_1"/>
    <property type="match status" value="1"/>
</dbReference>
<dbReference type="RefSeq" id="WP_061782191.1">
    <property type="nucleotide sequence ID" value="NZ_CP025299.1"/>
</dbReference>
<name>A0A2K9DM80_9MICO</name>
<dbReference type="PROSITE" id="PS50932">
    <property type="entry name" value="HTH_LACI_2"/>
    <property type="match status" value="1"/>
</dbReference>
<dbReference type="AlphaFoldDB" id="A0A2K9DM80"/>
<evidence type="ECO:0000256" key="2">
    <source>
        <dbReference type="ARBA" id="ARBA00023125"/>
    </source>
</evidence>
<organism evidence="5 6">
    <name type="scientific">Microbacterium hominis</name>
    <dbReference type="NCBI Taxonomy" id="162426"/>
    <lineage>
        <taxon>Bacteria</taxon>
        <taxon>Bacillati</taxon>
        <taxon>Actinomycetota</taxon>
        <taxon>Actinomycetes</taxon>
        <taxon>Micrococcales</taxon>
        <taxon>Microbacteriaceae</taxon>
        <taxon>Microbacterium</taxon>
    </lineage>
</organism>
<dbReference type="Gene3D" id="1.10.260.40">
    <property type="entry name" value="lambda repressor-like DNA-binding domains"/>
    <property type="match status" value="1"/>
</dbReference>
<keyword evidence="3" id="KW-0804">Transcription</keyword>
<dbReference type="SUPFAM" id="SSF53822">
    <property type="entry name" value="Periplasmic binding protein-like I"/>
    <property type="match status" value="1"/>
</dbReference>
<dbReference type="KEGG" id="mhos:CXR34_01565"/>
<evidence type="ECO:0000259" key="4">
    <source>
        <dbReference type="PROSITE" id="PS50932"/>
    </source>
</evidence>
<dbReference type="Gene3D" id="3.40.50.2300">
    <property type="match status" value="2"/>
</dbReference>
<keyword evidence="2" id="KW-0238">DNA-binding</keyword>
<dbReference type="Pfam" id="PF00356">
    <property type="entry name" value="LacI"/>
    <property type="match status" value="1"/>
</dbReference>
<dbReference type="PRINTS" id="PR00036">
    <property type="entry name" value="HTHLACI"/>
</dbReference>
<dbReference type="Proteomes" id="UP000233276">
    <property type="component" value="Chromosome"/>
</dbReference>
<dbReference type="SMART" id="SM00354">
    <property type="entry name" value="HTH_LACI"/>
    <property type="match status" value="1"/>
</dbReference>
<dbReference type="InterPro" id="IPR028082">
    <property type="entry name" value="Peripla_BP_I"/>
</dbReference>
<dbReference type="InterPro" id="IPR000843">
    <property type="entry name" value="HTH_LacI"/>
</dbReference>
<feature type="domain" description="HTH lacI-type" evidence="4">
    <location>
        <begin position="18"/>
        <end position="72"/>
    </location>
</feature>
<dbReference type="CDD" id="cd06267">
    <property type="entry name" value="PBP1_LacI_sugar_binding-like"/>
    <property type="match status" value="1"/>
</dbReference>
<dbReference type="GO" id="GO:0000976">
    <property type="term" value="F:transcription cis-regulatory region binding"/>
    <property type="evidence" value="ECO:0007669"/>
    <property type="project" value="TreeGrafter"/>
</dbReference>
<accession>A0A2K9DM80</accession>